<dbReference type="Proteomes" id="UP000321168">
    <property type="component" value="Unassembled WGS sequence"/>
</dbReference>
<protein>
    <submittedName>
        <fullName evidence="1">Gliding motility-associated C-terminal domain-containing protein</fullName>
    </submittedName>
</protein>
<proteinExistence type="predicted"/>
<dbReference type="InterPro" id="IPR026341">
    <property type="entry name" value="T9SS_type_B"/>
</dbReference>
<reference evidence="1 2" key="1">
    <citation type="submission" date="2019-08" db="EMBL/GenBank/DDBJ databases">
        <title>Genome of Luteibaculum oceani JCM 18817.</title>
        <authorList>
            <person name="Bowman J.P."/>
        </authorList>
    </citation>
    <scope>NUCLEOTIDE SEQUENCE [LARGE SCALE GENOMIC DNA]</scope>
    <source>
        <strain evidence="1 2">JCM 18817</strain>
    </source>
</reference>
<dbReference type="OrthoDB" id="1123245at2"/>
<comment type="caution">
    <text evidence="1">The sequence shown here is derived from an EMBL/GenBank/DDBJ whole genome shotgun (WGS) entry which is preliminary data.</text>
</comment>
<dbReference type="Gene3D" id="2.60.40.10">
    <property type="entry name" value="Immunoglobulins"/>
    <property type="match status" value="3"/>
</dbReference>
<dbReference type="RefSeq" id="WP_147012374.1">
    <property type="nucleotide sequence ID" value="NZ_VORB01000001.1"/>
</dbReference>
<dbReference type="NCBIfam" id="TIGR04131">
    <property type="entry name" value="Bac_Flav_CTERM"/>
    <property type="match status" value="1"/>
</dbReference>
<dbReference type="SUPFAM" id="SSF49265">
    <property type="entry name" value="Fibronectin type III"/>
    <property type="match status" value="2"/>
</dbReference>
<evidence type="ECO:0000313" key="1">
    <source>
        <dbReference type="EMBL" id="TXC85185.1"/>
    </source>
</evidence>
<dbReference type="InterPro" id="IPR013783">
    <property type="entry name" value="Ig-like_fold"/>
</dbReference>
<accession>A0A5C6VNM1</accession>
<gene>
    <name evidence="1" type="ORF">FRX97_00765</name>
</gene>
<dbReference type="AlphaFoldDB" id="A0A5C6VNM1"/>
<dbReference type="Pfam" id="PF13585">
    <property type="entry name" value="CHU_C"/>
    <property type="match status" value="1"/>
</dbReference>
<dbReference type="EMBL" id="VORB01000001">
    <property type="protein sequence ID" value="TXC85185.1"/>
    <property type="molecule type" value="Genomic_DNA"/>
</dbReference>
<organism evidence="1 2">
    <name type="scientific">Luteibaculum oceani</name>
    <dbReference type="NCBI Taxonomy" id="1294296"/>
    <lineage>
        <taxon>Bacteria</taxon>
        <taxon>Pseudomonadati</taxon>
        <taxon>Bacteroidota</taxon>
        <taxon>Flavobacteriia</taxon>
        <taxon>Flavobacteriales</taxon>
        <taxon>Luteibaculaceae</taxon>
        <taxon>Luteibaculum</taxon>
    </lineage>
</organism>
<sequence>MALFISSSLFGTHNRAGEIIYKRVSGFTYEVTIITYTKISAPVDRQLLLLDWGDNTGLDTLARSAKDETTLSSKDVRISRYKGRHTYAGPGKFTLSVEDPNRNNNILNLKPPNGQSDQVVFYIESTLIINPFASTQKGPHNNSAVLLNPPIDQACIGQPFEHNPGAFDPDGDSLVFSLVPNRVEGGIVPPYYVSPDKISPGPNNQIAINSQTGDLVWDAPQQAGQYNIAILVEEFRGGRLIGSVLRDMQITVETCDNIKPKLSIATIDTCVIAGQTIQVPVTATDPNGDNIELSATGLPFEVEDPAEFGQVNGTNNGSFLWNTTCAHVRRSAYQVVVKAEDDNAGTPLVDYSSFFVTVIAPPPVLTSVNQSLTQITLNWNSYNLNCLDAKEIKVYRRKGNTSYNVPHCTTGMPPELDFELIATVDAAETQYIDTDIDADAEYCYRLVACFTDGSESVVSNELCSEIDLSKPIITHASVGVTDFNSGVDTIRWANPRDIDTLNTYTGPYQYKIYFATGAGNANNEIATTPLSNELSNTQQSFIHQNINTRDTTLVYRVELYSGSDLVGSSGVSSTIHLNIKPGDNTNTLTWFEDVAWGNYEYRVERENKQTGQFEEVATVFNRRYVDRNVINDSTYCYRIKALGRYANGFFNPPFVNYSQETCGMPFDNIPPCPPVLSATADCELEEVLLNWADTNLSCAGDIEKYSLYYKQTRDGDYQRIEEFLVGINEGVFLGENSIAGCFYITATDENNNESEPSNIICTENCPAYQLPDVFTPNQDGFNDVFKPFSRKFVTGVDIQIFNRWGKLVFETDDPDINWNGNYRNSNQELADGTYFYVIKYSVNSLDGIVQNTVSGYITLLRNP</sequence>
<evidence type="ECO:0000313" key="2">
    <source>
        <dbReference type="Proteomes" id="UP000321168"/>
    </source>
</evidence>
<dbReference type="InterPro" id="IPR036116">
    <property type="entry name" value="FN3_sf"/>
</dbReference>
<keyword evidence="2" id="KW-1185">Reference proteome</keyword>
<name>A0A5C6VNM1_9FLAO</name>